<dbReference type="AlphaFoldDB" id="A0A8J4RI28"/>
<comment type="caution">
    <text evidence="1">The sequence shown here is derived from an EMBL/GenBank/DDBJ whole genome shotgun (WGS) entry which is preliminary data.</text>
</comment>
<proteinExistence type="predicted"/>
<protein>
    <submittedName>
        <fullName evidence="1">Uncharacterized protein</fullName>
    </submittedName>
</protein>
<dbReference type="OrthoDB" id="1820219at2759"/>
<dbReference type="Proteomes" id="UP000737018">
    <property type="component" value="Unassembled WGS sequence"/>
</dbReference>
<name>A0A8J4RI28_9ROSI</name>
<evidence type="ECO:0000313" key="2">
    <source>
        <dbReference type="Proteomes" id="UP000737018"/>
    </source>
</evidence>
<sequence>MTMSQMTSLVKAEKAVAKERVLVRTVTVRPKKAHAPTGNGLRTRPAMVDTKMERSCQACGVTSGGLGMRNRTIKPIEIERISGIGLAGCVICGDGGGWFGEFEDEEEEWIGGRKRGLKREEFGVGLIGEKREEEEEEEEEENRRVGMDGEDLEMGWWWWWKRR</sequence>
<keyword evidence="2" id="KW-1185">Reference proteome</keyword>
<reference evidence="1" key="1">
    <citation type="submission" date="2020-03" db="EMBL/GenBank/DDBJ databases">
        <title>Castanea mollissima Vanexum genome sequencing.</title>
        <authorList>
            <person name="Staton M."/>
        </authorList>
    </citation>
    <scope>NUCLEOTIDE SEQUENCE</scope>
    <source>
        <tissue evidence="1">Leaf</tissue>
    </source>
</reference>
<evidence type="ECO:0000313" key="1">
    <source>
        <dbReference type="EMBL" id="KAF3968433.1"/>
    </source>
</evidence>
<dbReference type="EMBL" id="JRKL02000771">
    <property type="protein sequence ID" value="KAF3968433.1"/>
    <property type="molecule type" value="Genomic_DNA"/>
</dbReference>
<accession>A0A8J4RI28</accession>
<gene>
    <name evidence="1" type="ORF">CMV_007671</name>
</gene>
<organism evidence="1 2">
    <name type="scientific">Castanea mollissima</name>
    <name type="common">Chinese chestnut</name>
    <dbReference type="NCBI Taxonomy" id="60419"/>
    <lineage>
        <taxon>Eukaryota</taxon>
        <taxon>Viridiplantae</taxon>
        <taxon>Streptophyta</taxon>
        <taxon>Embryophyta</taxon>
        <taxon>Tracheophyta</taxon>
        <taxon>Spermatophyta</taxon>
        <taxon>Magnoliopsida</taxon>
        <taxon>eudicotyledons</taxon>
        <taxon>Gunneridae</taxon>
        <taxon>Pentapetalae</taxon>
        <taxon>rosids</taxon>
        <taxon>fabids</taxon>
        <taxon>Fagales</taxon>
        <taxon>Fagaceae</taxon>
        <taxon>Castanea</taxon>
    </lineage>
</organism>